<evidence type="ECO:0000256" key="3">
    <source>
        <dbReference type="ARBA" id="ARBA00022741"/>
    </source>
</evidence>
<feature type="coiled-coil region" evidence="7">
    <location>
        <begin position="1021"/>
        <end position="1066"/>
    </location>
</feature>
<reference evidence="10" key="1">
    <citation type="submission" date="2021-02" db="EMBL/GenBank/DDBJ databases">
        <authorList>
            <person name="Dougan E. K."/>
            <person name="Rhodes N."/>
            <person name="Thang M."/>
            <person name="Chan C."/>
        </authorList>
    </citation>
    <scope>NUCLEOTIDE SEQUENCE</scope>
</reference>
<evidence type="ECO:0000259" key="9">
    <source>
        <dbReference type="PROSITE" id="PS50067"/>
    </source>
</evidence>
<comment type="caution">
    <text evidence="6">Lacks conserved residue(s) required for the propagation of feature annotation.</text>
</comment>
<gene>
    <name evidence="10" type="ORF">PGLA1383_LOCUS22469</name>
</gene>
<accession>A0A813EWQ8</accession>
<keyword evidence="11" id="KW-1185">Reference proteome</keyword>
<organism evidence="10 11">
    <name type="scientific">Polarella glacialis</name>
    <name type="common">Dinoflagellate</name>
    <dbReference type="NCBI Taxonomy" id="89957"/>
    <lineage>
        <taxon>Eukaryota</taxon>
        <taxon>Sar</taxon>
        <taxon>Alveolata</taxon>
        <taxon>Dinophyceae</taxon>
        <taxon>Suessiales</taxon>
        <taxon>Suessiaceae</taxon>
        <taxon>Polarella</taxon>
    </lineage>
</organism>
<dbReference type="PANTHER" id="PTHR47969:SF15">
    <property type="entry name" value="CHROMOSOME-ASSOCIATED KINESIN KIF4A-RELATED"/>
    <property type="match status" value="1"/>
</dbReference>
<dbReference type="InterPro" id="IPR027417">
    <property type="entry name" value="P-loop_NTPase"/>
</dbReference>
<dbReference type="EMBL" id="CAJNNV010016265">
    <property type="protein sequence ID" value="CAE8604302.1"/>
    <property type="molecule type" value="Genomic_DNA"/>
</dbReference>
<dbReference type="GO" id="GO:0008017">
    <property type="term" value="F:microtubule binding"/>
    <property type="evidence" value="ECO:0007669"/>
    <property type="project" value="InterPro"/>
</dbReference>
<comment type="caution">
    <text evidence="10">The sequence shown here is derived from an EMBL/GenBank/DDBJ whole genome shotgun (WGS) entry which is preliminary data.</text>
</comment>
<dbReference type="GO" id="GO:0005737">
    <property type="term" value="C:cytoplasm"/>
    <property type="evidence" value="ECO:0007669"/>
    <property type="project" value="UniProtKB-SubCell"/>
</dbReference>
<evidence type="ECO:0000256" key="8">
    <source>
        <dbReference type="SAM" id="MobiDB-lite"/>
    </source>
</evidence>
<evidence type="ECO:0000313" key="10">
    <source>
        <dbReference type="EMBL" id="CAE8604302.1"/>
    </source>
</evidence>
<dbReference type="SMART" id="SM00129">
    <property type="entry name" value="KISc"/>
    <property type="match status" value="1"/>
</dbReference>
<dbReference type="GO" id="GO:0003777">
    <property type="term" value="F:microtubule motor activity"/>
    <property type="evidence" value="ECO:0007669"/>
    <property type="project" value="InterPro"/>
</dbReference>
<name>A0A813EWQ8_POLGL</name>
<feature type="region of interest" description="Disordered" evidence="8">
    <location>
        <begin position="205"/>
        <end position="226"/>
    </location>
</feature>
<dbReference type="GO" id="GO:0007018">
    <property type="term" value="P:microtubule-based movement"/>
    <property type="evidence" value="ECO:0007669"/>
    <property type="project" value="InterPro"/>
</dbReference>
<dbReference type="Pfam" id="PF00225">
    <property type="entry name" value="Kinesin"/>
    <property type="match status" value="1"/>
</dbReference>
<keyword evidence="3" id="KW-0547">Nucleotide-binding</keyword>
<dbReference type="AlphaFoldDB" id="A0A813EWQ8"/>
<keyword evidence="2" id="KW-0963">Cytoplasm</keyword>
<keyword evidence="5 7" id="KW-0175">Coiled coil</keyword>
<dbReference type="PROSITE" id="PS50067">
    <property type="entry name" value="KINESIN_MOTOR_2"/>
    <property type="match status" value="1"/>
</dbReference>
<feature type="compositionally biased region" description="Polar residues" evidence="8">
    <location>
        <begin position="990"/>
        <end position="1011"/>
    </location>
</feature>
<feature type="region of interest" description="Disordered" evidence="8">
    <location>
        <begin position="906"/>
        <end position="1015"/>
    </location>
</feature>
<dbReference type="Gene3D" id="3.40.850.10">
    <property type="entry name" value="Kinesin motor domain"/>
    <property type="match status" value="1"/>
</dbReference>
<feature type="region of interest" description="Disordered" evidence="8">
    <location>
        <begin position="761"/>
        <end position="871"/>
    </location>
</feature>
<feature type="compositionally biased region" description="Low complexity" evidence="8">
    <location>
        <begin position="771"/>
        <end position="814"/>
    </location>
</feature>
<comment type="subcellular location">
    <subcellularLocation>
        <location evidence="1">Cytoplasm</location>
    </subcellularLocation>
</comment>
<dbReference type="InterPro" id="IPR036961">
    <property type="entry name" value="Kinesin_motor_dom_sf"/>
</dbReference>
<evidence type="ECO:0000256" key="4">
    <source>
        <dbReference type="ARBA" id="ARBA00022840"/>
    </source>
</evidence>
<evidence type="ECO:0000313" key="11">
    <source>
        <dbReference type="Proteomes" id="UP000654075"/>
    </source>
</evidence>
<evidence type="ECO:0000256" key="2">
    <source>
        <dbReference type="ARBA" id="ARBA00022490"/>
    </source>
</evidence>
<evidence type="ECO:0000256" key="7">
    <source>
        <dbReference type="SAM" id="Coils"/>
    </source>
</evidence>
<comment type="similarity">
    <text evidence="6">Belongs to the TRAFAC class myosin-kinesin ATPase superfamily. Kinesin family.</text>
</comment>
<evidence type="ECO:0000256" key="6">
    <source>
        <dbReference type="PROSITE-ProRule" id="PRU00283"/>
    </source>
</evidence>
<dbReference type="PANTHER" id="PTHR47969">
    <property type="entry name" value="CHROMOSOME-ASSOCIATED KINESIN KIF4A-RELATED"/>
    <property type="match status" value="1"/>
</dbReference>
<keyword evidence="4" id="KW-0067">ATP-binding</keyword>
<feature type="domain" description="Kinesin motor" evidence="9">
    <location>
        <begin position="618"/>
        <end position="706"/>
    </location>
</feature>
<protein>
    <recommendedName>
        <fullName evidence="9">Kinesin motor domain-containing protein</fullName>
    </recommendedName>
</protein>
<dbReference type="Proteomes" id="UP000654075">
    <property type="component" value="Unassembled WGS sequence"/>
</dbReference>
<dbReference type="SUPFAM" id="SSF52540">
    <property type="entry name" value="P-loop containing nucleoside triphosphate hydrolases"/>
    <property type="match status" value="1"/>
</dbReference>
<evidence type="ECO:0000256" key="1">
    <source>
        <dbReference type="ARBA" id="ARBA00004496"/>
    </source>
</evidence>
<dbReference type="GO" id="GO:0007052">
    <property type="term" value="P:mitotic spindle organization"/>
    <property type="evidence" value="ECO:0007669"/>
    <property type="project" value="TreeGrafter"/>
</dbReference>
<sequence length="1073" mass="114513">MAAREAAEMKLSETDLVYLFGRHKVNTKLQALFFHSGLRSLDTFAHFAKGVSDLQSEMEDSFSLDHELKGLRGTAAWPPQLCEWAAEEIISFHIGEAGAGISQKGGFVLGTGQCNRAGISQKGGFVLGTGQCNRQKHNDGSTGSPSGGFDLGIHSCNRHRHTEGSAGFFIRGAQIQSGLRVAEAGQLSGEEVIPPRRGRTRFARKLGPGPEEASKDVDLQSGGPAIPAEAPVRRADFVEAGLRRGSHGGEKMALNYSSVDKRKDYVYKLFDEEVFEGLTIKMSRDDLIYFNKVGTFGVGSDSYWWGGSSGHPRGQPTNFLDRRILQRFWSSRSTSRSPAAWGEVDGDGAVGLCYTASALFWERPFLVPIYAWVSSPQHPGLLQRGARLMAMGPVGLCYTASALFWDRPFLVPIYGEALPGADLRLGQLASASRLRNSEEALRTGRKVAVPWAIKFLLSWIAALELLGDLAAIRVFGDSWPKVSEQLRSRGMEMSVRASKGLRQYHDCKVSWEETVESVVAPEGPRASTVSAEVFTVCEIEVQGFQAGLRLTVSRLGKRFRRSAKAFRFRVGVGKSRHRPALTWDAKVFTVCEIEVQGFQAGLRLTVSRLGGFEKSAARFQEAVNVNQSLFVLRKVQIRIAPELLADCACPGSGEHVPYRESKLTSLLQHALGGNSYLLMLACLSPSDRHYEENLSTLQYASQAASIKNEPSVNVDPKDRLIQQLEARLTTAHSYLLQLVGASELPADLLEAEEAAAAAAAGARGSKGGSSLGRSSGVSGARGLRSARGGRPSGAQQRGPGTAGSAQGQAATTGGFSSGGPYSGGTPAKRSAPGAKDFDELASPPSSVPAGARLTLSAQSPRRPEADLSMTARSEGRNLFAAADAIMSEYYEAPATRRGKSASFAAGAALQASPRGQCTGAQSSRGRAPRPPSLPPASDALTPRVGLPPVAGPSGGFSGSPKRPPLGSMPSPLHKLGDDRGRGSPADFESARSTSAETPTASQDGVRSTGSLATGAAAESGLWDAVEELKEAKAELQKKLRDAESRAEELQAKNLALKKQQAYLEERGDIAAKC</sequence>
<evidence type="ECO:0000256" key="5">
    <source>
        <dbReference type="ARBA" id="ARBA00023054"/>
    </source>
</evidence>
<dbReference type="GO" id="GO:0005875">
    <property type="term" value="C:microtubule associated complex"/>
    <property type="evidence" value="ECO:0007669"/>
    <property type="project" value="TreeGrafter"/>
</dbReference>
<dbReference type="InterPro" id="IPR027640">
    <property type="entry name" value="Kinesin-like_fam"/>
</dbReference>
<dbReference type="InterPro" id="IPR001752">
    <property type="entry name" value="Kinesin_motor_dom"/>
</dbReference>
<proteinExistence type="inferred from homology"/>
<dbReference type="GO" id="GO:0005524">
    <property type="term" value="F:ATP binding"/>
    <property type="evidence" value="ECO:0007669"/>
    <property type="project" value="UniProtKB-KW"/>
</dbReference>
<dbReference type="GO" id="GO:0051231">
    <property type="term" value="P:spindle elongation"/>
    <property type="evidence" value="ECO:0007669"/>
    <property type="project" value="TreeGrafter"/>
</dbReference>